<feature type="compositionally biased region" description="Basic and acidic residues" evidence="1">
    <location>
        <begin position="1"/>
        <end position="17"/>
    </location>
</feature>
<reference evidence="2 3" key="1">
    <citation type="submission" date="2021-03" db="EMBL/GenBank/DDBJ databases">
        <title>Complete genome of Polaribacter_sp.SM13.</title>
        <authorList>
            <person name="Jeong S.W."/>
            <person name="Bae J.W."/>
        </authorList>
    </citation>
    <scope>NUCLEOTIDE SEQUENCE [LARGE SCALE GENOMIC DNA]</scope>
    <source>
        <strain evidence="2 3">SM13</strain>
    </source>
</reference>
<protein>
    <submittedName>
        <fullName evidence="2">Uncharacterized protein</fullName>
    </submittedName>
</protein>
<evidence type="ECO:0000313" key="3">
    <source>
        <dbReference type="Proteomes" id="UP000663920"/>
    </source>
</evidence>
<organism evidence="2 3">
    <name type="scientific">Polaribacter cellanae</name>
    <dbReference type="NCBI Taxonomy" id="2818493"/>
    <lineage>
        <taxon>Bacteria</taxon>
        <taxon>Pseudomonadati</taxon>
        <taxon>Bacteroidota</taxon>
        <taxon>Flavobacteriia</taxon>
        <taxon>Flavobacteriales</taxon>
        <taxon>Flavobacteriaceae</taxon>
    </lineage>
</organism>
<gene>
    <name evidence="2" type="ORF">J3359_13400</name>
</gene>
<dbReference type="KEGG" id="pcea:J3359_13400"/>
<sequence>MDESEVKDVVETEKETSEPNSVAESYIENDSLVIVLKSELEKIALNKNFTIEKKPIQNRHVDNLVDTIITRTFENTKFTSYKATNEEWIYKAKIENSEFALNDFIKVGTKKYVVEKSLAKEIQNGILKIGNLEQTSVFNLIFKFGILKLIEYDGYVD</sequence>
<dbReference type="EMBL" id="CP071869">
    <property type="protein sequence ID" value="QTE21803.1"/>
    <property type="molecule type" value="Genomic_DNA"/>
</dbReference>
<proteinExistence type="predicted"/>
<evidence type="ECO:0000313" key="2">
    <source>
        <dbReference type="EMBL" id="QTE21803.1"/>
    </source>
</evidence>
<name>A0A975CLE2_9FLAO</name>
<keyword evidence="3" id="KW-1185">Reference proteome</keyword>
<evidence type="ECO:0000256" key="1">
    <source>
        <dbReference type="SAM" id="MobiDB-lite"/>
    </source>
</evidence>
<dbReference type="Proteomes" id="UP000663920">
    <property type="component" value="Chromosome"/>
</dbReference>
<feature type="region of interest" description="Disordered" evidence="1">
    <location>
        <begin position="1"/>
        <end position="22"/>
    </location>
</feature>
<dbReference type="RefSeq" id="WP_208077354.1">
    <property type="nucleotide sequence ID" value="NZ_CP071869.1"/>
</dbReference>
<dbReference type="AlphaFoldDB" id="A0A975CLE2"/>
<accession>A0A975CLE2</accession>